<sequence>MHAEMGLCMVGSKLPPEKLSLTTASLAVLLHHTTHEPFEITQLVSLTQMSSADCPPSFEGDGDLYGLGVRLGFYAQLLAIQLSMTFPRPGDTGAITSAIWFYLALIITVAYKAAVSTVESPLHAIECHLAMFLLRSLAGAGFQVWRGRFSDASLITFFGREFVETWRLIFNAWFLWKGMDLMLENAIASSPGCSETRKVAFFFFAKVDLDGWYRNLNRATNTIGFLRIIWMHTMPHFRFGGGKELMEDMENDIPDDPTTGPLKILDLLFQSGYLSSKIELREVGWVPDDFEEILSPRWKPLFPLLRLVHAVEPAYFISGVLYQFFAKFYLVIAVECMIRWNGIEGVGTLSGSGQVIPLVVGFGSLLQAVKNVALYFSQVVYKEPGNTATNHFRGLLGIPPLPSKQRVAVTVEDDHISVDSASMYSKK</sequence>
<protein>
    <submittedName>
        <fullName evidence="1">Uncharacterized protein</fullName>
    </submittedName>
</protein>
<dbReference type="OrthoDB" id="3945378at2759"/>
<evidence type="ECO:0000313" key="1">
    <source>
        <dbReference type="EMBL" id="RPA82563.1"/>
    </source>
</evidence>
<organism evidence="1 2">
    <name type="scientific">Ascobolus immersus RN42</name>
    <dbReference type="NCBI Taxonomy" id="1160509"/>
    <lineage>
        <taxon>Eukaryota</taxon>
        <taxon>Fungi</taxon>
        <taxon>Dikarya</taxon>
        <taxon>Ascomycota</taxon>
        <taxon>Pezizomycotina</taxon>
        <taxon>Pezizomycetes</taxon>
        <taxon>Pezizales</taxon>
        <taxon>Ascobolaceae</taxon>
        <taxon>Ascobolus</taxon>
    </lineage>
</organism>
<reference evidence="1 2" key="1">
    <citation type="journal article" date="2018" name="Nat. Ecol. Evol.">
        <title>Pezizomycetes genomes reveal the molecular basis of ectomycorrhizal truffle lifestyle.</title>
        <authorList>
            <person name="Murat C."/>
            <person name="Payen T."/>
            <person name="Noel B."/>
            <person name="Kuo A."/>
            <person name="Morin E."/>
            <person name="Chen J."/>
            <person name="Kohler A."/>
            <person name="Krizsan K."/>
            <person name="Balestrini R."/>
            <person name="Da Silva C."/>
            <person name="Montanini B."/>
            <person name="Hainaut M."/>
            <person name="Levati E."/>
            <person name="Barry K.W."/>
            <person name="Belfiori B."/>
            <person name="Cichocki N."/>
            <person name="Clum A."/>
            <person name="Dockter R.B."/>
            <person name="Fauchery L."/>
            <person name="Guy J."/>
            <person name="Iotti M."/>
            <person name="Le Tacon F."/>
            <person name="Lindquist E.A."/>
            <person name="Lipzen A."/>
            <person name="Malagnac F."/>
            <person name="Mello A."/>
            <person name="Molinier V."/>
            <person name="Miyauchi S."/>
            <person name="Poulain J."/>
            <person name="Riccioni C."/>
            <person name="Rubini A."/>
            <person name="Sitrit Y."/>
            <person name="Splivallo R."/>
            <person name="Traeger S."/>
            <person name="Wang M."/>
            <person name="Zifcakova L."/>
            <person name="Wipf D."/>
            <person name="Zambonelli A."/>
            <person name="Paolocci F."/>
            <person name="Nowrousian M."/>
            <person name="Ottonello S."/>
            <person name="Baldrian P."/>
            <person name="Spatafora J.W."/>
            <person name="Henrissat B."/>
            <person name="Nagy L.G."/>
            <person name="Aury J.M."/>
            <person name="Wincker P."/>
            <person name="Grigoriev I.V."/>
            <person name="Bonfante P."/>
            <person name="Martin F.M."/>
        </authorList>
    </citation>
    <scope>NUCLEOTIDE SEQUENCE [LARGE SCALE GENOMIC DNA]</scope>
    <source>
        <strain evidence="1 2">RN42</strain>
    </source>
</reference>
<gene>
    <name evidence="1" type="ORF">BJ508DRAFT_85892</name>
</gene>
<accession>A0A3N4I903</accession>
<name>A0A3N4I903_ASCIM</name>
<dbReference type="EMBL" id="ML119670">
    <property type="protein sequence ID" value="RPA82563.1"/>
    <property type="molecule type" value="Genomic_DNA"/>
</dbReference>
<dbReference type="Proteomes" id="UP000275078">
    <property type="component" value="Unassembled WGS sequence"/>
</dbReference>
<proteinExistence type="predicted"/>
<keyword evidence="2" id="KW-1185">Reference proteome</keyword>
<dbReference type="AlphaFoldDB" id="A0A3N4I903"/>
<evidence type="ECO:0000313" key="2">
    <source>
        <dbReference type="Proteomes" id="UP000275078"/>
    </source>
</evidence>